<reference evidence="1 2" key="1">
    <citation type="submission" date="2024-04" db="EMBL/GenBank/DDBJ databases">
        <title>whole genome sequencing of Lutimonas vermicola strain IMCC1616.</title>
        <authorList>
            <person name="Bae S.S."/>
        </authorList>
    </citation>
    <scope>NUCLEOTIDE SEQUENCE [LARGE SCALE GENOMIC DNA]</scope>
    <source>
        <strain evidence="1 2">IMCC1616</strain>
    </source>
</reference>
<dbReference type="RefSeq" id="WP_342160048.1">
    <property type="nucleotide sequence ID" value="NZ_JBCDNA010000002.1"/>
</dbReference>
<name>A0ABU9L3S6_9FLAO</name>
<evidence type="ECO:0000313" key="1">
    <source>
        <dbReference type="EMBL" id="MEL4456026.1"/>
    </source>
</evidence>
<accession>A0ABU9L3S6</accession>
<evidence type="ECO:0008006" key="3">
    <source>
        <dbReference type="Google" id="ProtNLM"/>
    </source>
</evidence>
<gene>
    <name evidence="1" type="ORF">AABB81_08985</name>
</gene>
<evidence type="ECO:0000313" key="2">
    <source>
        <dbReference type="Proteomes" id="UP001474120"/>
    </source>
</evidence>
<proteinExistence type="predicted"/>
<organism evidence="1 2">
    <name type="scientific">Lutimonas vermicola</name>
    <dbReference type="NCBI Taxonomy" id="414288"/>
    <lineage>
        <taxon>Bacteria</taxon>
        <taxon>Pseudomonadati</taxon>
        <taxon>Bacteroidota</taxon>
        <taxon>Flavobacteriia</taxon>
        <taxon>Flavobacteriales</taxon>
        <taxon>Flavobacteriaceae</taxon>
        <taxon>Lutimonas</taxon>
    </lineage>
</organism>
<dbReference type="EMBL" id="JBCDNA010000002">
    <property type="protein sequence ID" value="MEL4456026.1"/>
    <property type="molecule type" value="Genomic_DNA"/>
</dbReference>
<keyword evidence="2" id="KW-1185">Reference proteome</keyword>
<sequence>MNENSSGFFVSLRVELAQKQEGKQKIVNALQCIGILVAAEDIVGIMK</sequence>
<dbReference type="Proteomes" id="UP001474120">
    <property type="component" value="Unassembled WGS sequence"/>
</dbReference>
<protein>
    <recommendedName>
        <fullName evidence="3">ACT domain-containing protein</fullName>
    </recommendedName>
</protein>
<comment type="caution">
    <text evidence="1">The sequence shown here is derived from an EMBL/GenBank/DDBJ whole genome shotgun (WGS) entry which is preliminary data.</text>
</comment>